<evidence type="ECO:0000256" key="2">
    <source>
        <dbReference type="ARBA" id="ARBA00023015"/>
    </source>
</evidence>
<evidence type="ECO:0000256" key="3">
    <source>
        <dbReference type="ARBA" id="ARBA00023082"/>
    </source>
</evidence>
<comment type="caution">
    <text evidence="7">The sequence shown here is derived from an EMBL/GenBank/DDBJ whole genome shotgun (WGS) entry which is preliminary data.</text>
</comment>
<dbReference type="SUPFAM" id="SSF88659">
    <property type="entry name" value="Sigma3 and sigma4 domains of RNA polymerase sigma factors"/>
    <property type="match status" value="1"/>
</dbReference>
<dbReference type="InterPro" id="IPR036388">
    <property type="entry name" value="WH-like_DNA-bd_sf"/>
</dbReference>
<evidence type="ECO:0000313" key="7">
    <source>
        <dbReference type="EMBL" id="GGD43745.1"/>
    </source>
</evidence>
<feature type="domain" description="RNA polymerase sigma-70 region 2" evidence="5">
    <location>
        <begin position="27"/>
        <end position="94"/>
    </location>
</feature>
<comment type="similarity">
    <text evidence="1">Belongs to the sigma-70 factor family. ECF subfamily.</text>
</comment>
<dbReference type="PANTHER" id="PTHR43133:SF51">
    <property type="entry name" value="RNA POLYMERASE SIGMA FACTOR"/>
    <property type="match status" value="1"/>
</dbReference>
<dbReference type="SUPFAM" id="SSF88946">
    <property type="entry name" value="Sigma2 domain of RNA polymerase sigma factors"/>
    <property type="match status" value="1"/>
</dbReference>
<dbReference type="Gene3D" id="1.10.10.10">
    <property type="entry name" value="Winged helix-like DNA-binding domain superfamily/Winged helix DNA-binding domain"/>
    <property type="match status" value="1"/>
</dbReference>
<evidence type="ECO:0000256" key="1">
    <source>
        <dbReference type="ARBA" id="ARBA00010641"/>
    </source>
</evidence>
<keyword evidence="3" id="KW-0731">Sigma factor</keyword>
<accession>A0ABQ1QSF1</accession>
<evidence type="ECO:0000313" key="8">
    <source>
        <dbReference type="Proteomes" id="UP000625780"/>
    </source>
</evidence>
<dbReference type="InterPro" id="IPR013325">
    <property type="entry name" value="RNA_pol_sigma_r2"/>
</dbReference>
<evidence type="ECO:0000259" key="5">
    <source>
        <dbReference type="Pfam" id="PF04542"/>
    </source>
</evidence>
<dbReference type="InterPro" id="IPR039425">
    <property type="entry name" value="RNA_pol_sigma-70-like"/>
</dbReference>
<keyword evidence="4" id="KW-0804">Transcription</keyword>
<keyword evidence="7" id="KW-0240">DNA-directed RNA polymerase</keyword>
<dbReference type="GO" id="GO:0000428">
    <property type="term" value="C:DNA-directed RNA polymerase complex"/>
    <property type="evidence" value="ECO:0007669"/>
    <property type="project" value="UniProtKB-KW"/>
</dbReference>
<sequence>MEQMKPTPDPELIQRTLEGDRQAFEALVDRYKHMVYTLAVRMLRNREVAEEAAQDTFLKAYKGLETYQGGARFSTWLYKIAYHNCLDRLKKMSRRPSTTPLEYQRYDGRETGGIEEGLEYEDKKRSIRMAIERLSEKDAALISMFYYDELSIAEISVISDLSPENIKIRLYRSRKQLASDLRPFMEAQKL</sequence>
<organism evidence="7 8">
    <name type="scientific">Muriicola marianensis</name>
    <dbReference type="NCBI Taxonomy" id="1324801"/>
    <lineage>
        <taxon>Bacteria</taxon>
        <taxon>Pseudomonadati</taxon>
        <taxon>Bacteroidota</taxon>
        <taxon>Flavobacteriia</taxon>
        <taxon>Flavobacteriales</taxon>
        <taxon>Flavobacteriaceae</taxon>
        <taxon>Muriicola</taxon>
    </lineage>
</organism>
<dbReference type="Pfam" id="PF08281">
    <property type="entry name" value="Sigma70_r4_2"/>
    <property type="match status" value="1"/>
</dbReference>
<keyword evidence="2" id="KW-0805">Transcription regulation</keyword>
<proteinExistence type="inferred from homology"/>
<evidence type="ECO:0000256" key="4">
    <source>
        <dbReference type="ARBA" id="ARBA00023163"/>
    </source>
</evidence>
<dbReference type="InterPro" id="IPR013324">
    <property type="entry name" value="RNA_pol_sigma_r3/r4-like"/>
</dbReference>
<dbReference type="PANTHER" id="PTHR43133">
    <property type="entry name" value="RNA POLYMERASE ECF-TYPE SIGMA FACTO"/>
    <property type="match status" value="1"/>
</dbReference>
<dbReference type="NCBIfam" id="TIGR02937">
    <property type="entry name" value="sigma70-ECF"/>
    <property type="match status" value="1"/>
</dbReference>
<dbReference type="Proteomes" id="UP000625780">
    <property type="component" value="Unassembled WGS sequence"/>
</dbReference>
<evidence type="ECO:0000259" key="6">
    <source>
        <dbReference type="Pfam" id="PF08281"/>
    </source>
</evidence>
<feature type="domain" description="RNA polymerase sigma factor 70 region 4 type 2" evidence="6">
    <location>
        <begin position="125"/>
        <end position="177"/>
    </location>
</feature>
<gene>
    <name evidence="7" type="ORF">GCM10011361_08380</name>
</gene>
<dbReference type="InterPro" id="IPR013249">
    <property type="entry name" value="RNA_pol_sigma70_r4_t2"/>
</dbReference>
<protein>
    <submittedName>
        <fullName evidence="7">DNA-directed RNA polymerase sigma-70 factor</fullName>
    </submittedName>
</protein>
<dbReference type="Pfam" id="PF04542">
    <property type="entry name" value="Sigma70_r2"/>
    <property type="match status" value="1"/>
</dbReference>
<keyword evidence="8" id="KW-1185">Reference proteome</keyword>
<reference evidence="8" key="1">
    <citation type="journal article" date="2019" name="Int. J. Syst. Evol. Microbiol.">
        <title>The Global Catalogue of Microorganisms (GCM) 10K type strain sequencing project: providing services to taxonomists for standard genome sequencing and annotation.</title>
        <authorList>
            <consortium name="The Broad Institute Genomics Platform"/>
            <consortium name="The Broad Institute Genome Sequencing Center for Infectious Disease"/>
            <person name="Wu L."/>
            <person name="Ma J."/>
        </authorList>
    </citation>
    <scope>NUCLEOTIDE SEQUENCE [LARGE SCALE GENOMIC DNA]</scope>
    <source>
        <strain evidence="8">CGMCC 1.12606</strain>
    </source>
</reference>
<dbReference type="EMBL" id="BMFH01000001">
    <property type="protein sequence ID" value="GGD43745.1"/>
    <property type="molecule type" value="Genomic_DNA"/>
</dbReference>
<name>A0ABQ1QSF1_9FLAO</name>
<dbReference type="InterPro" id="IPR007627">
    <property type="entry name" value="RNA_pol_sigma70_r2"/>
</dbReference>
<dbReference type="Gene3D" id="1.10.1740.10">
    <property type="match status" value="1"/>
</dbReference>
<dbReference type="InterPro" id="IPR014284">
    <property type="entry name" value="RNA_pol_sigma-70_dom"/>
</dbReference>